<dbReference type="AlphaFoldDB" id="B6WWU1"/>
<protein>
    <submittedName>
        <fullName evidence="2">Uncharacterized protein</fullName>
    </submittedName>
</protein>
<accession>B6WWU1</accession>
<sequence length="50" mass="5268">MGALPPCLVLSAPGTPAGKDWTRFPRPAGTPCGMAAMGRKNKKRSHHIVV</sequence>
<gene>
    <name evidence="2" type="ORF">DESPIG_02562</name>
</gene>
<name>B6WWU1_9BACT</name>
<reference evidence="2 3" key="2">
    <citation type="submission" date="2008-10" db="EMBL/GenBank/DDBJ databases">
        <authorList>
            <person name="Fulton L."/>
            <person name="Clifton S."/>
            <person name="Fulton B."/>
            <person name="Xu J."/>
            <person name="Minx P."/>
            <person name="Pepin K.H."/>
            <person name="Johnson M."/>
            <person name="Bhonagiri V."/>
            <person name="Nash W.E."/>
            <person name="Mardis E.R."/>
            <person name="Wilson R.K."/>
        </authorList>
    </citation>
    <scope>NUCLEOTIDE SEQUENCE [LARGE SCALE GENOMIC DNA]</scope>
    <source>
        <strain evidence="2 3">ATCC 29098</strain>
    </source>
</reference>
<feature type="region of interest" description="Disordered" evidence="1">
    <location>
        <begin position="30"/>
        <end position="50"/>
    </location>
</feature>
<comment type="caution">
    <text evidence="2">The sequence shown here is derived from an EMBL/GenBank/DDBJ whole genome shotgun (WGS) entry which is preliminary data.</text>
</comment>
<evidence type="ECO:0000313" key="3">
    <source>
        <dbReference type="Proteomes" id="UP000003676"/>
    </source>
</evidence>
<dbReference type="Proteomes" id="UP000003676">
    <property type="component" value="Unassembled WGS sequence"/>
</dbReference>
<evidence type="ECO:0000313" key="2">
    <source>
        <dbReference type="EMBL" id="EEB32554.1"/>
    </source>
</evidence>
<organism evidence="2 3">
    <name type="scientific">Desulfovibrio piger ATCC 29098</name>
    <dbReference type="NCBI Taxonomy" id="411464"/>
    <lineage>
        <taxon>Bacteria</taxon>
        <taxon>Pseudomonadati</taxon>
        <taxon>Thermodesulfobacteriota</taxon>
        <taxon>Desulfovibrionia</taxon>
        <taxon>Desulfovibrionales</taxon>
        <taxon>Desulfovibrionaceae</taxon>
        <taxon>Desulfovibrio</taxon>
    </lineage>
</organism>
<proteinExistence type="predicted"/>
<reference evidence="2 3" key="1">
    <citation type="submission" date="2008-10" db="EMBL/GenBank/DDBJ databases">
        <title>Draft genome sequence of Desulvovibrio piger (ATCC 29098).</title>
        <authorList>
            <person name="Sudarsanam P."/>
            <person name="Ley R."/>
            <person name="Guruge J."/>
            <person name="Turnbaugh P.J."/>
            <person name="Mahowald M."/>
            <person name="Liep D."/>
            <person name="Gordon J."/>
        </authorList>
    </citation>
    <scope>NUCLEOTIDE SEQUENCE [LARGE SCALE GENOMIC DNA]</scope>
    <source>
        <strain evidence="2 3">ATCC 29098</strain>
    </source>
</reference>
<feature type="compositionally biased region" description="Basic residues" evidence="1">
    <location>
        <begin position="39"/>
        <end position="50"/>
    </location>
</feature>
<dbReference type="HOGENOM" id="CLU_3117185_0_0_7"/>
<evidence type="ECO:0000256" key="1">
    <source>
        <dbReference type="SAM" id="MobiDB-lite"/>
    </source>
</evidence>
<dbReference type="EMBL" id="ABXU01000075">
    <property type="protein sequence ID" value="EEB32554.1"/>
    <property type="molecule type" value="Genomic_DNA"/>
</dbReference>